<dbReference type="Proteomes" id="UP001314229">
    <property type="component" value="Unassembled WGS sequence"/>
</dbReference>
<name>A0AAV1N6G8_SCOSC</name>
<gene>
    <name evidence="2" type="ORF">FSCOSCO3_A035161</name>
</gene>
<protein>
    <recommendedName>
        <fullName evidence="1">Endonuclease/exonuclease/phosphatase domain-containing protein</fullName>
    </recommendedName>
</protein>
<comment type="caution">
    <text evidence="2">The sequence shown here is derived from an EMBL/GenBank/DDBJ whole genome shotgun (WGS) entry which is preliminary data.</text>
</comment>
<dbReference type="PANTHER" id="PTHR33273:SF4">
    <property type="entry name" value="ENDONUCLEASE_EXONUCLEASE_PHOSPHATASE DOMAIN-CONTAINING PROTEIN"/>
    <property type="match status" value="1"/>
</dbReference>
<organism evidence="2 3">
    <name type="scientific">Scomber scombrus</name>
    <name type="common">Atlantic mackerel</name>
    <name type="synonym">Scomber vernalis</name>
    <dbReference type="NCBI Taxonomy" id="13677"/>
    <lineage>
        <taxon>Eukaryota</taxon>
        <taxon>Metazoa</taxon>
        <taxon>Chordata</taxon>
        <taxon>Craniata</taxon>
        <taxon>Vertebrata</taxon>
        <taxon>Euteleostomi</taxon>
        <taxon>Actinopterygii</taxon>
        <taxon>Neopterygii</taxon>
        <taxon>Teleostei</taxon>
        <taxon>Neoteleostei</taxon>
        <taxon>Acanthomorphata</taxon>
        <taxon>Pelagiaria</taxon>
        <taxon>Scombriformes</taxon>
        <taxon>Scombridae</taxon>
        <taxon>Scomber</taxon>
    </lineage>
</organism>
<dbReference type="Gene3D" id="3.60.10.10">
    <property type="entry name" value="Endonuclease/exonuclease/phosphatase"/>
    <property type="match status" value="1"/>
</dbReference>
<dbReference type="AlphaFoldDB" id="A0AAV1N6G8"/>
<evidence type="ECO:0000313" key="3">
    <source>
        <dbReference type="Proteomes" id="UP001314229"/>
    </source>
</evidence>
<dbReference type="PANTHER" id="PTHR33273">
    <property type="entry name" value="DOMAIN-CONTAINING PROTEIN, PUTATIVE-RELATED"/>
    <property type="match status" value="1"/>
</dbReference>
<dbReference type="InterPro" id="IPR036691">
    <property type="entry name" value="Endo/exonu/phosph_ase_sf"/>
</dbReference>
<dbReference type="GO" id="GO:0003824">
    <property type="term" value="F:catalytic activity"/>
    <property type="evidence" value="ECO:0007669"/>
    <property type="project" value="InterPro"/>
</dbReference>
<evidence type="ECO:0000313" key="2">
    <source>
        <dbReference type="EMBL" id="CAK6954956.1"/>
    </source>
</evidence>
<dbReference type="Pfam" id="PF14529">
    <property type="entry name" value="Exo_endo_phos_2"/>
    <property type="match status" value="1"/>
</dbReference>
<reference evidence="2 3" key="1">
    <citation type="submission" date="2024-01" db="EMBL/GenBank/DDBJ databases">
        <authorList>
            <person name="Alioto T."/>
            <person name="Alioto T."/>
            <person name="Gomez Garrido J."/>
        </authorList>
    </citation>
    <scope>NUCLEOTIDE SEQUENCE [LARGE SCALE GENOMIC DNA]</scope>
</reference>
<dbReference type="EMBL" id="CAWUFR010000019">
    <property type="protein sequence ID" value="CAK6954956.1"/>
    <property type="molecule type" value="Genomic_DNA"/>
</dbReference>
<sequence length="200" mass="22543">MAFTTFLHINIRGIRANKQELIQLLKEKDISIASINETLLSKTSRIQIPGYNIIRKERQTGHGGGVAILIRKNIEYSQMDHDLTSEQLKGNEYVTIKAKIHSHHFITITSVYCPPGIKPSADLLTAASNTNCSLIMGDFNAKHINFYCNKTNSSGTALQQILNNNKLSVINTNEPTYISPATDQFLRNIKYNKIKQINRK</sequence>
<dbReference type="InterPro" id="IPR005135">
    <property type="entry name" value="Endo/exonuclease/phosphatase"/>
</dbReference>
<keyword evidence="3" id="KW-1185">Reference proteome</keyword>
<evidence type="ECO:0000259" key="1">
    <source>
        <dbReference type="Pfam" id="PF14529"/>
    </source>
</evidence>
<accession>A0AAV1N6G8</accession>
<feature type="domain" description="Endonuclease/exonuclease/phosphatase" evidence="1">
    <location>
        <begin position="106"/>
        <end position="185"/>
    </location>
</feature>
<proteinExistence type="predicted"/>
<dbReference type="SUPFAM" id="SSF56219">
    <property type="entry name" value="DNase I-like"/>
    <property type="match status" value="1"/>
</dbReference>